<keyword evidence="6" id="KW-0186">Copper</keyword>
<dbReference type="InterPro" id="IPR032694">
    <property type="entry name" value="CopC/D"/>
</dbReference>
<keyword evidence="3" id="KW-0479">Metal-binding</keyword>
<reference evidence="9 10" key="1">
    <citation type="submission" date="2020-08" db="EMBL/GenBank/DDBJ databases">
        <title>Functional genomics of gut bacteria from endangered species of beetles.</title>
        <authorList>
            <person name="Carlos-Shanley C."/>
        </authorList>
    </citation>
    <scope>NUCLEOTIDE SEQUENCE [LARGE SCALE GENOMIC DNA]</scope>
    <source>
        <strain evidence="9 10">S00224</strain>
    </source>
</reference>
<gene>
    <name evidence="9" type="ORF">HNP52_001789</name>
</gene>
<dbReference type="GO" id="GO:0042597">
    <property type="term" value="C:periplasmic space"/>
    <property type="evidence" value="ECO:0007669"/>
    <property type="project" value="UniProtKB-SubCell"/>
</dbReference>
<dbReference type="EMBL" id="JACHLN010000002">
    <property type="protein sequence ID" value="MBB4838720.1"/>
    <property type="molecule type" value="Genomic_DNA"/>
</dbReference>
<proteinExistence type="inferred from homology"/>
<evidence type="ECO:0000313" key="10">
    <source>
        <dbReference type="Proteomes" id="UP000575241"/>
    </source>
</evidence>
<dbReference type="InterPro" id="IPR014755">
    <property type="entry name" value="Cu-Rt/internalin_Ig-like"/>
</dbReference>
<sequence length="124" mass="12895">MRSLISALATTTLIVAAPALAHPKLLASTPAANATVKPLAKVELSFSEALVARLSTAQLVMTGMPGMADHPAMPMQGRVAIGPDGKSLVVTFARPLAAGSYRLSYQVVSADTHKVEGAIEFKVR</sequence>
<keyword evidence="5" id="KW-0574">Periplasm</keyword>
<dbReference type="SUPFAM" id="SSF81296">
    <property type="entry name" value="E set domains"/>
    <property type="match status" value="1"/>
</dbReference>
<feature type="chain" id="PRO_5031452903" evidence="7">
    <location>
        <begin position="22"/>
        <end position="124"/>
    </location>
</feature>
<dbReference type="InterPro" id="IPR047685">
    <property type="entry name" value="CopC-like"/>
</dbReference>
<dbReference type="NCBIfam" id="NF033814">
    <property type="entry name" value="copper_CopC"/>
    <property type="match status" value="1"/>
</dbReference>
<dbReference type="GO" id="GO:0046688">
    <property type="term" value="P:response to copper ion"/>
    <property type="evidence" value="ECO:0007669"/>
    <property type="project" value="InterPro"/>
</dbReference>
<evidence type="ECO:0000256" key="5">
    <source>
        <dbReference type="ARBA" id="ARBA00022764"/>
    </source>
</evidence>
<dbReference type="InterPro" id="IPR007348">
    <property type="entry name" value="CopC_dom"/>
</dbReference>
<dbReference type="AlphaFoldDB" id="A0A7W7K1M6"/>
<evidence type="ECO:0000256" key="2">
    <source>
        <dbReference type="ARBA" id="ARBA00010509"/>
    </source>
</evidence>
<organism evidence="9 10">
    <name type="scientific">Sphingomonas kyeonggiensis</name>
    <dbReference type="NCBI Taxonomy" id="1268553"/>
    <lineage>
        <taxon>Bacteria</taxon>
        <taxon>Pseudomonadati</taxon>
        <taxon>Pseudomonadota</taxon>
        <taxon>Alphaproteobacteria</taxon>
        <taxon>Sphingomonadales</taxon>
        <taxon>Sphingomonadaceae</taxon>
        <taxon>Sphingomonas</taxon>
    </lineage>
</organism>
<evidence type="ECO:0000256" key="4">
    <source>
        <dbReference type="ARBA" id="ARBA00022729"/>
    </source>
</evidence>
<comment type="similarity">
    <text evidence="2">Belongs to the CopC family.</text>
</comment>
<evidence type="ECO:0000256" key="1">
    <source>
        <dbReference type="ARBA" id="ARBA00004418"/>
    </source>
</evidence>
<accession>A0A7W7K1M6</accession>
<evidence type="ECO:0000313" key="9">
    <source>
        <dbReference type="EMBL" id="MBB4838720.1"/>
    </source>
</evidence>
<dbReference type="GO" id="GO:0005886">
    <property type="term" value="C:plasma membrane"/>
    <property type="evidence" value="ECO:0007669"/>
    <property type="project" value="TreeGrafter"/>
</dbReference>
<dbReference type="GO" id="GO:0006825">
    <property type="term" value="P:copper ion transport"/>
    <property type="evidence" value="ECO:0007669"/>
    <property type="project" value="InterPro"/>
</dbReference>
<evidence type="ECO:0000256" key="3">
    <source>
        <dbReference type="ARBA" id="ARBA00022723"/>
    </source>
</evidence>
<dbReference type="PANTHER" id="PTHR34820">
    <property type="entry name" value="INNER MEMBRANE PROTEIN YEBZ"/>
    <property type="match status" value="1"/>
</dbReference>
<dbReference type="GO" id="GO:0005507">
    <property type="term" value="F:copper ion binding"/>
    <property type="evidence" value="ECO:0007669"/>
    <property type="project" value="InterPro"/>
</dbReference>
<comment type="subcellular location">
    <subcellularLocation>
        <location evidence="1">Periplasm</location>
    </subcellularLocation>
</comment>
<feature type="domain" description="CopC" evidence="8">
    <location>
        <begin position="22"/>
        <end position="123"/>
    </location>
</feature>
<dbReference type="Pfam" id="PF04234">
    <property type="entry name" value="CopC"/>
    <property type="match status" value="1"/>
</dbReference>
<feature type="signal peptide" evidence="7">
    <location>
        <begin position="1"/>
        <end position="21"/>
    </location>
</feature>
<dbReference type="PANTHER" id="PTHR34820:SF4">
    <property type="entry name" value="INNER MEMBRANE PROTEIN YEBZ"/>
    <property type="match status" value="1"/>
</dbReference>
<evidence type="ECO:0000256" key="7">
    <source>
        <dbReference type="SAM" id="SignalP"/>
    </source>
</evidence>
<evidence type="ECO:0000259" key="8">
    <source>
        <dbReference type="Pfam" id="PF04234"/>
    </source>
</evidence>
<dbReference type="RefSeq" id="WP_184165676.1">
    <property type="nucleotide sequence ID" value="NZ_JACHLN010000002.1"/>
</dbReference>
<comment type="caution">
    <text evidence="9">The sequence shown here is derived from an EMBL/GenBank/DDBJ whole genome shotgun (WGS) entry which is preliminary data.</text>
</comment>
<name>A0A7W7K1M6_9SPHN</name>
<evidence type="ECO:0000256" key="6">
    <source>
        <dbReference type="ARBA" id="ARBA00023008"/>
    </source>
</evidence>
<dbReference type="InterPro" id="IPR014756">
    <property type="entry name" value="Ig_E-set"/>
</dbReference>
<dbReference type="Proteomes" id="UP000575241">
    <property type="component" value="Unassembled WGS sequence"/>
</dbReference>
<keyword evidence="10" id="KW-1185">Reference proteome</keyword>
<keyword evidence="4 7" id="KW-0732">Signal</keyword>
<protein>
    <submittedName>
        <fullName evidence="9">Methionine-rich copper-binding protein CopC</fullName>
    </submittedName>
</protein>
<dbReference type="Gene3D" id="2.60.40.1220">
    <property type="match status" value="1"/>
</dbReference>